<sequence>MIQKREFSNIHKQIVLSNQKHKCKKCGIKFNVAHLPNFGYTDGNVANNTISNLKVLCLECTEKGKKS</sequence>
<proteinExistence type="predicted"/>
<reference evidence="1 2" key="1">
    <citation type="journal article" date="2020" name="Appl. Environ. Microbiol.">
        <title>Genomic Characteristics of a Novel Species of Ammonia-Oxidizing Archaea from the Jiulong River Estuary.</title>
        <authorList>
            <person name="Zou D."/>
            <person name="Wan R."/>
            <person name="Han L."/>
            <person name="Xu M.N."/>
            <person name="Liu Y."/>
            <person name="Liu H."/>
            <person name="Kao S.J."/>
            <person name="Li M."/>
        </authorList>
    </citation>
    <scope>NUCLEOTIDE SEQUENCE [LARGE SCALE GENOMIC DNA]</scope>
    <source>
        <strain evidence="1">W1bin1</strain>
    </source>
</reference>
<evidence type="ECO:0000313" key="1">
    <source>
        <dbReference type="EMBL" id="MBA4453048.1"/>
    </source>
</evidence>
<gene>
    <name evidence="1" type="ORF">H2B03_07795</name>
</gene>
<organism evidence="1 2">
    <name type="scientific">Candidatus Nitrosomaritimum aestuariumsis</name>
    <dbReference type="NCBI Taxonomy" id="3342354"/>
    <lineage>
        <taxon>Archaea</taxon>
        <taxon>Nitrososphaerota</taxon>
        <taxon>Nitrososphaeria</taxon>
        <taxon>Nitrosopumilales</taxon>
        <taxon>Nitrosopumilaceae</taxon>
        <taxon>Candidatus Nitrosomaritimum</taxon>
    </lineage>
</organism>
<comment type="caution">
    <text evidence="1">The sequence shown here is derived from an EMBL/GenBank/DDBJ whole genome shotgun (WGS) entry which is preliminary data.</text>
</comment>
<accession>A0AC60VZZ0</accession>
<dbReference type="Proteomes" id="UP000559653">
    <property type="component" value="Unassembled WGS sequence"/>
</dbReference>
<protein>
    <submittedName>
        <fullName evidence="1">Uncharacterized protein</fullName>
    </submittedName>
</protein>
<dbReference type="EMBL" id="JACEMZ010000066">
    <property type="protein sequence ID" value="MBA4453048.1"/>
    <property type="molecule type" value="Genomic_DNA"/>
</dbReference>
<evidence type="ECO:0000313" key="2">
    <source>
        <dbReference type="Proteomes" id="UP000559653"/>
    </source>
</evidence>
<name>A0AC60VZZ0_9ARCH</name>